<dbReference type="SUPFAM" id="SSF81383">
    <property type="entry name" value="F-box domain"/>
    <property type="match status" value="1"/>
</dbReference>
<evidence type="ECO:0000313" key="2">
    <source>
        <dbReference type="EMBL" id="KAK1573157.1"/>
    </source>
</evidence>
<evidence type="ECO:0000259" key="1">
    <source>
        <dbReference type="SMART" id="SM00256"/>
    </source>
</evidence>
<evidence type="ECO:0000313" key="3">
    <source>
        <dbReference type="Proteomes" id="UP001231189"/>
    </source>
</evidence>
<sequence>MDFSTSTDVLVEILLRLPPSARRRARLVCKMWRESVDDRTTEMQSRAQPLLWNTRAAVAYIDGPSTGSCTDVWRSSRPCADPYADADLQLVGTCNGLLCLCDNDERSGGAVTLVNPATGESLLVPPLPCTEYVFGRRRCRRRWDKAYSFGYHPTSGRYKVVHVPCSFGGWSSGSDGVCDFAALQVLTLGQEAPWREVPRPGDTRCNLEAGIVSVDGATYWVTAGSATARVMSFSLDDERVVAFSMPLAALLAGPDNYHLAEVHGRLGMVVHDRSASGRSTGVWVLTEKGLWTRRYSLHSHDLTRPQFVYGEDVVTHHGRLLYGHRPKSDMSLPCQVMKINDKDQGTPLARVSGETSFCRSRTYAYVQTMEPLGVYAAR</sequence>
<dbReference type="PANTHER" id="PTHR31111">
    <property type="entry name" value="BNAA05G37150D PROTEIN-RELATED"/>
    <property type="match status" value="1"/>
</dbReference>
<dbReference type="InterPro" id="IPR017451">
    <property type="entry name" value="F-box-assoc_interact_dom"/>
</dbReference>
<dbReference type="SMART" id="SM00256">
    <property type="entry name" value="FBOX"/>
    <property type="match status" value="1"/>
</dbReference>
<dbReference type="Pfam" id="PF08268">
    <property type="entry name" value="FBA_3"/>
    <property type="match status" value="1"/>
</dbReference>
<dbReference type="PANTHER" id="PTHR31111:SF133">
    <property type="entry name" value="OS07G0196600 PROTEIN"/>
    <property type="match status" value="1"/>
</dbReference>
<name>A0AAD8PN46_LOLMU</name>
<reference evidence="2" key="1">
    <citation type="submission" date="2023-07" db="EMBL/GenBank/DDBJ databases">
        <title>A chromosome-level genome assembly of Lolium multiflorum.</title>
        <authorList>
            <person name="Chen Y."/>
            <person name="Copetti D."/>
            <person name="Kolliker R."/>
            <person name="Studer B."/>
        </authorList>
    </citation>
    <scope>NUCLEOTIDE SEQUENCE</scope>
    <source>
        <strain evidence="2">02402/16</strain>
        <tissue evidence="2">Leaf</tissue>
    </source>
</reference>
<dbReference type="Gene3D" id="1.20.1280.50">
    <property type="match status" value="1"/>
</dbReference>
<dbReference type="Pfam" id="PF00646">
    <property type="entry name" value="F-box"/>
    <property type="match status" value="1"/>
</dbReference>
<dbReference type="InterPro" id="IPR001810">
    <property type="entry name" value="F-box_dom"/>
</dbReference>
<protein>
    <recommendedName>
        <fullName evidence="1">F-box domain-containing protein</fullName>
    </recommendedName>
</protein>
<gene>
    <name evidence="2" type="ORF">QYE76_018016</name>
</gene>
<proteinExistence type="predicted"/>
<dbReference type="NCBIfam" id="TIGR01640">
    <property type="entry name" value="F_box_assoc_1"/>
    <property type="match status" value="1"/>
</dbReference>
<keyword evidence="3" id="KW-1185">Reference proteome</keyword>
<dbReference type="InterPro" id="IPR013187">
    <property type="entry name" value="F-box-assoc_dom_typ3"/>
</dbReference>
<dbReference type="Proteomes" id="UP001231189">
    <property type="component" value="Unassembled WGS sequence"/>
</dbReference>
<accession>A0AAD8PN46</accession>
<feature type="domain" description="F-box" evidence="1">
    <location>
        <begin position="5"/>
        <end position="46"/>
    </location>
</feature>
<organism evidence="2 3">
    <name type="scientific">Lolium multiflorum</name>
    <name type="common">Italian ryegrass</name>
    <name type="synonym">Lolium perenne subsp. multiflorum</name>
    <dbReference type="NCBI Taxonomy" id="4521"/>
    <lineage>
        <taxon>Eukaryota</taxon>
        <taxon>Viridiplantae</taxon>
        <taxon>Streptophyta</taxon>
        <taxon>Embryophyta</taxon>
        <taxon>Tracheophyta</taxon>
        <taxon>Spermatophyta</taxon>
        <taxon>Magnoliopsida</taxon>
        <taxon>Liliopsida</taxon>
        <taxon>Poales</taxon>
        <taxon>Poaceae</taxon>
        <taxon>BOP clade</taxon>
        <taxon>Pooideae</taxon>
        <taxon>Poodae</taxon>
        <taxon>Poeae</taxon>
        <taxon>Poeae Chloroplast Group 2 (Poeae type)</taxon>
        <taxon>Loliodinae</taxon>
        <taxon>Loliinae</taxon>
        <taxon>Lolium</taxon>
    </lineage>
</organism>
<dbReference type="AlphaFoldDB" id="A0AAD8PN46"/>
<comment type="caution">
    <text evidence="2">The sequence shown here is derived from an EMBL/GenBank/DDBJ whole genome shotgun (WGS) entry which is preliminary data.</text>
</comment>
<dbReference type="EMBL" id="JAUUTY010000881">
    <property type="protein sequence ID" value="KAK1573157.1"/>
    <property type="molecule type" value="Genomic_DNA"/>
</dbReference>
<dbReference type="InterPro" id="IPR036047">
    <property type="entry name" value="F-box-like_dom_sf"/>
</dbReference>